<accession>A0ABZ2Z2B0</accession>
<keyword evidence="1" id="KW-0472">Membrane</keyword>
<evidence type="ECO:0000259" key="3">
    <source>
        <dbReference type="Pfam" id="PF16344"/>
    </source>
</evidence>
<name>A0ABZ2Z2B0_9BACT</name>
<dbReference type="InterPro" id="IPR006860">
    <property type="entry name" value="FecR"/>
</dbReference>
<evidence type="ECO:0000313" key="5">
    <source>
        <dbReference type="Proteomes" id="UP001449657"/>
    </source>
</evidence>
<dbReference type="Proteomes" id="UP001449657">
    <property type="component" value="Chromosome"/>
</dbReference>
<dbReference type="PANTHER" id="PTHR30273">
    <property type="entry name" value="PERIPLASMIC SIGNAL SENSOR AND SIGMA FACTOR ACTIVATOR FECR-RELATED"/>
    <property type="match status" value="1"/>
</dbReference>
<proteinExistence type="predicted"/>
<dbReference type="InterPro" id="IPR032508">
    <property type="entry name" value="FecR_C"/>
</dbReference>
<organism evidence="4 5">
    <name type="scientific">Chitinophaga caseinilytica</name>
    <dbReference type="NCBI Taxonomy" id="2267521"/>
    <lineage>
        <taxon>Bacteria</taxon>
        <taxon>Pseudomonadati</taxon>
        <taxon>Bacteroidota</taxon>
        <taxon>Chitinophagia</taxon>
        <taxon>Chitinophagales</taxon>
        <taxon>Chitinophagaceae</taxon>
        <taxon>Chitinophaga</taxon>
    </lineage>
</organism>
<dbReference type="InterPro" id="IPR012373">
    <property type="entry name" value="Ferrdict_sens_TM"/>
</dbReference>
<dbReference type="EMBL" id="CP150096">
    <property type="protein sequence ID" value="WZN46060.1"/>
    <property type="molecule type" value="Genomic_DNA"/>
</dbReference>
<feature type="transmembrane region" description="Helical" evidence="1">
    <location>
        <begin position="96"/>
        <end position="114"/>
    </location>
</feature>
<dbReference type="Gene3D" id="2.60.120.1440">
    <property type="match status" value="1"/>
</dbReference>
<dbReference type="RefSeq" id="WP_341840801.1">
    <property type="nucleotide sequence ID" value="NZ_CP149792.1"/>
</dbReference>
<protein>
    <submittedName>
        <fullName evidence="4">FecR domain-containing protein</fullName>
    </submittedName>
</protein>
<dbReference type="Pfam" id="PF16344">
    <property type="entry name" value="FecR_C"/>
    <property type="match status" value="1"/>
</dbReference>
<evidence type="ECO:0000313" key="4">
    <source>
        <dbReference type="EMBL" id="WZN46060.1"/>
    </source>
</evidence>
<feature type="domain" description="FecR protein" evidence="2">
    <location>
        <begin position="193"/>
        <end position="288"/>
    </location>
</feature>
<evidence type="ECO:0000256" key="1">
    <source>
        <dbReference type="SAM" id="Phobius"/>
    </source>
</evidence>
<dbReference type="Gene3D" id="3.55.50.30">
    <property type="match status" value="1"/>
</dbReference>
<keyword evidence="1" id="KW-1133">Transmembrane helix</keyword>
<keyword evidence="5" id="KW-1185">Reference proteome</keyword>
<dbReference type="Pfam" id="PF04773">
    <property type="entry name" value="FecR"/>
    <property type="match status" value="1"/>
</dbReference>
<gene>
    <name evidence="4" type="ORF">WJU22_24495</name>
</gene>
<keyword evidence="1" id="KW-0812">Transmembrane</keyword>
<sequence length="399" mass="44334">MNDQEHSKWELLCSRYLSGTISREELDEMLRMAEHGDDLPGLSAVMRRNWDDAKQSSAGSHLDWSDKYRQLMEEAEAISPAIRQEIPIRRQSWKRLAAAAAVLLVLGLAAWLFISRRSADQSYSQHIATQSGRDILPGTHGAILTLGNGDRIVLDSAGAGTLAVQGGMAVIQGSGGLRYDGKENRGKDVVFNTVQTPRGKQFRLLLADGSAVWLNAASSIRFPAAFTGAERRVEISGEAYFEVAKQDGIPFVVMSRGMEVRVLGTHFNVQAYEDEAAMETTLLEGSVEISAGGQQRRLRPGEQSIVNGEGEIKVQHEVNTDAVMAWKNGYFSFDQTSLYAVMRQLARWYDVEIEYEGRIPDRRFGGDISRNSKASEVLRILEASNVHFRIEDKKIIVMP</sequence>
<reference evidence="4 5" key="1">
    <citation type="submission" date="2024-03" db="EMBL/GenBank/DDBJ databases">
        <title>Chitinophaga caseinilytica sp. nov., a casein hydrolysing bacterium isolated from forest soil.</title>
        <authorList>
            <person name="Lee D.S."/>
            <person name="Han D.M."/>
            <person name="Baek J.H."/>
            <person name="Choi D.G."/>
            <person name="Jeon J.H."/>
            <person name="Jeon C.O."/>
        </authorList>
    </citation>
    <scope>NUCLEOTIDE SEQUENCE [LARGE SCALE GENOMIC DNA]</scope>
    <source>
        <strain evidence="4 5">KACC 19118</strain>
    </source>
</reference>
<feature type="domain" description="Protein FecR C-terminal" evidence="3">
    <location>
        <begin position="330"/>
        <end position="397"/>
    </location>
</feature>
<dbReference type="PANTHER" id="PTHR30273:SF2">
    <property type="entry name" value="PROTEIN FECR"/>
    <property type="match status" value="1"/>
</dbReference>
<evidence type="ECO:0000259" key="2">
    <source>
        <dbReference type="Pfam" id="PF04773"/>
    </source>
</evidence>